<keyword evidence="5" id="KW-1185">Reference proteome</keyword>
<keyword evidence="1" id="KW-0732">Signal</keyword>
<comment type="caution">
    <text evidence="4">The sequence shown here is derived from an EMBL/GenBank/DDBJ whole genome shotgun (WGS) entry which is preliminary data.</text>
</comment>
<feature type="region of interest" description="Disordered" evidence="3">
    <location>
        <begin position="83"/>
        <end position="173"/>
    </location>
</feature>
<comment type="similarity">
    <text evidence="1">Belongs to the CpoB family.</text>
</comment>
<comment type="subcellular location">
    <subcellularLocation>
        <location evidence="1">Periplasm</location>
    </subcellularLocation>
</comment>
<accession>A0A7W5Z2S2</accession>
<dbReference type="InterPro" id="IPR011990">
    <property type="entry name" value="TPR-like_helical_dom_sf"/>
</dbReference>
<organism evidence="4 5">
    <name type="scientific">Pseudochelatococcus contaminans</name>
    <dbReference type="NCBI Taxonomy" id="1538103"/>
    <lineage>
        <taxon>Bacteria</taxon>
        <taxon>Pseudomonadati</taxon>
        <taxon>Pseudomonadota</taxon>
        <taxon>Alphaproteobacteria</taxon>
        <taxon>Hyphomicrobiales</taxon>
        <taxon>Chelatococcaceae</taxon>
        <taxon>Pseudochelatococcus</taxon>
    </lineage>
</organism>
<evidence type="ECO:0000256" key="2">
    <source>
        <dbReference type="PROSITE-ProRule" id="PRU00339"/>
    </source>
</evidence>
<dbReference type="Pfam" id="PF13432">
    <property type="entry name" value="TPR_16"/>
    <property type="match status" value="1"/>
</dbReference>
<feature type="chain" id="PRO_5031649143" description="Cell division coordinator CpoB" evidence="1">
    <location>
        <begin position="35"/>
        <end position="335"/>
    </location>
</feature>
<gene>
    <name evidence="1" type="primary">cpoB</name>
    <name evidence="4" type="ORF">FHS81_001121</name>
</gene>
<keyword evidence="1" id="KW-0574">Periplasm</keyword>
<dbReference type="HAMAP" id="MF_02066">
    <property type="entry name" value="CpoB"/>
    <property type="match status" value="1"/>
</dbReference>
<dbReference type="InterPro" id="IPR019734">
    <property type="entry name" value="TPR_rpt"/>
</dbReference>
<dbReference type="RefSeq" id="WP_183751047.1">
    <property type="nucleotide sequence ID" value="NZ_JACICC010000002.1"/>
</dbReference>
<dbReference type="GO" id="GO:0030288">
    <property type="term" value="C:outer membrane-bounded periplasmic space"/>
    <property type="evidence" value="ECO:0007669"/>
    <property type="project" value="UniProtKB-UniRule"/>
</dbReference>
<dbReference type="EMBL" id="JACICC010000002">
    <property type="protein sequence ID" value="MBB3809051.1"/>
    <property type="molecule type" value="Genomic_DNA"/>
</dbReference>
<dbReference type="PROSITE" id="PS50005">
    <property type="entry name" value="TPR"/>
    <property type="match status" value="1"/>
</dbReference>
<name>A0A7W5Z2S2_9HYPH</name>
<dbReference type="Proteomes" id="UP000537592">
    <property type="component" value="Unassembled WGS sequence"/>
</dbReference>
<proteinExistence type="inferred from homology"/>
<protein>
    <recommendedName>
        <fullName evidence="1">Cell division coordinator CpoB</fullName>
    </recommendedName>
</protein>
<evidence type="ECO:0000313" key="5">
    <source>
        <dbReference type="Proteomes" id="UP000537592"/>
    </source>
</evidence>
<dbReference type="Gene3D" id="1.25.40.10">
    <property type="entry name" value="Tetratricopeptide repeat domain"/>
    <property type="match status" value="1"/>
</dbReference>
<feature type="compositionally biased region" description="Low complexity" evidence="3">
    <location>
        <begin position="109"/>
        <end position="125"/>
    </location>
</feature>
<evidence type="ECO:0000256" key="3">
    <source>
        <dbReference type="SAM" id="MobiDB-lite"/>
    </source>
</evidence>
<evidence type="ECO:0000313" key="4">
    <source>
        <dbReference type="EMBL" id="MBB3809051.1"/>
    </source>
</evidence>
<evidence type="ECO:0000256" key="1">
    <source>
        <dbReference type="HAMAP-Rule" id="MF_02066"/>
    </source>
</evidence>
<dbReference type="SUPFAM" id="SSF48452">
    <property type="entry name" value="TPR-like"/>
    <property type="match status" value="1"/>
</dbReference>
<dbReference type="GO" id="GO:0043093">
    <property type="term" value="P:FtsZ-dependent cytokinesis"/>
    <property type="evidence" value="ECO:0007669"/>
    <property type="project" value="UniProtKB-UniRule"/>
</dbReference>
<keyword evidence="1" id="KW-0132">Cell division</keyword>
<dbReference type="NCBIfam" id="TIGR02795">
    <property type="entry name" value="tol_pal_ybgF"/>
    <property type="match status" value="1"/>
</dbReference>
<reference evidence="4 5" key="1">
    <citation type="submission" date="2020-08" db="EMBL/GenBank/DDBJ databases">
        <title>Genomic Encyclopedia of Type Strains, Phase IV (KMG-IV): sequencing the most valuable type-strain genomes for metagenomic binning, comparative biology and taxonomic classification.</title>
        <authorList>
            <person name="Goeker M."/>
        </authorList>
    </citation>
    <scope>NUCLEOTIDE SEQUENCE [LARGE SCALE GENOMIC DNA]</scope>
    <source>
        <strain evidence="4 5">DSM 28760</strain>
    </source>
</reference>
<feature type="repeat" description="TPR" evidence="2">
    <location>
        <begin position="249"/>
        <end position="282"/>
    </location>
</feature>
<keyword evidence="1" id="KW-0131">Cell cycle</keyword>
<dbReference type="Pfam" id="PF13174">
    <property type="entry name" value="TPR_6"/>
    <property type="match status" value="1"/>
</dbReference>
<sequence length="335" mass="35910" precursor="true">MTARRLIFSRAGLALAALLLPVVLLMASAGQSAAQDASEFFLRLNRLENQVREMSGTVEKLEFENRRLQEQLKRFQEDVEFRFQESSGAAPAKQKRSDITPADPRSDDVGGTQQVTQTTTPAQPASSISAGRAAESAFPDGAAGEEPFSPPVLALPRIDTPAMSTPLEPGGAGAPLDLGAVGLAATPQAPEVPDTGVVADIPSVAATSPGDPQAGFRNAEASLRRQDFAAAEMEFREFLQSHPRDRLTPEATFLLGESYFFRGRYREAAEQYLRVTTAFPNSPRAPEGMLRLGISLDALGARDQACATLAETLRKYPNAGPEVREGVARARARCA</sequence>
<comment type="function">
    <text evidence="1">Mediates coordination of peptidoglycan synthesis and outer membrane constriction during cell division.</text>
</comment>
<dbReference type="InterPro" id="IPR034706">
    <property type="entry name" value="CpoB"/>
</dbReference>
<dbReference type="SMART" id="SM00028">
    <property type="entry name" value="TPR"/>
    <property type="match status" value="2"/>
</dbReference>
<keyword evidence="2" id="KW-0802">TPR repeat</keyword>
<dbReference type="InterPro" id="IPR014162">
    <property type="entry name" value="CpoB_C"/>
</dbReference>
<dbReference type="AlphaFoldDB" id="A0A7W5Z2S2"/>
<feature type="signal peptide" evidence="1">
    <location>
        <begin position="1"/>
        <end position="34"/>
    </location>
</feature>